<evidence type="ECO:0000256" key="1">
    <source>
        <dbReference type="ARBA" id="ARBA00009865"/>
    </source>
</evidence>
<reference evidence="8" key="2">
    <citation type="submission" date="2021-04" db="EMBL/GenBank/DDBJ databases">
        <authorList>
            <person name="Gilroy R."/>
        </authorList>
    </citation>
    <scope>NUCLEOTIDE SEQUENCE</scope>
    <source>
        <strain evidence="8">ChiHcolR34-3080</strain>
    </source>
</reference>
<dbReference type="SUPFAM" id="SSF75005">
    <property type="entry name" value="Arabinanase/levansucrase/invertase"/>
    <property type="match status" value="1"/>
</dbReference>
<evidence type="ECO:0000256" key="2">
    <source>
        <dbReference type="ARBA" id="ARBA00022651"/>
    </source>
</evidence>
<dbReference type="EMBL" id="DXHQ01000002">
    <property type="protein sequence ID" value="HIW07796.1"/>
    <property type="molecule type" value="Genomic_DNA"/>
</dbReference>
<dbReference type="Proteomes" id="UP000823933">
    <property type="component" value="Unassembled WGS sequence"/>
</dbReference>
<name>A0A9D1Q986_9FIRM</name>
<dbReference type="PANTHER" id="PTHR43772">
    <property type="entry name" value="ENDO-1,4-BETA-XYLANASE"/>
    <property type="match status" value="1"/>
</dbReference>
<protein>
    <submittedName>
        <fullName evidence="8">Family 43 glycosylhydrolase</fullName>
    </submittedName>
</protein>
<organism evidence="8 9">
    <name type="scientific">Candidatus Faecalibacterium intestinigallinarum</name>
    <dbReference type="NCBI Taxonomy" id="2838581"/>
    <lineage>
        <taxon>Bacteria</taxon>
        <taxon>Bacillati</taxon>
        <taxon>Bacillota</taxon>
        <taxon>Clostridia</taxon>
        <taxon>Eubacteriales</taxon>
        <taxon>Oscillospiraceae</taxon>
        <taxon>Faecalibacterium</taxon>
    </lineage>
</organism>
<keyword evidence="2" id="KW-0858">Xylan degradation</keyword>
<dbReference type="CDD" id="cd18620">
    <property type="entry name" value="GH43_XylA-like"/>
    <property type="match status" value="1"/>
</dbReference>
<reference evidence="8" key="1">
    <citation type="journal article" date="2021" name="PeerJ">
        <title>Extensive microbial diversity within the chicken gut microbiome revealed by metagenomics and culture.</title>
        <authorList>
            <person name="Gilroy R."/>
            <person name="Ravi A."/>
            <person name="Getino M."/>
            <person name="Pursley I."/>
            <person name="Horton D.L."/>
            <person name="Alikhan N.F."/>
            <person name="Baker D."/>
            <person name="Gharbi K."/>
            <person name="Hall N."/>
            <person name="Watson M."/>
            <person name="Adriaenssens E.M."/>
            <person name="Foster-Nyarko E."/>
            <person name="Jarju S."/>
            <person name="Secka A."/>
            <person name="Antonio M."/>
            <person name="Oren A."/>
            <person name="Chaudhuri R.R."/>
            <person name="La Ragione R."/>
            <person name="Hildebrand F."/>
            <person name="Pallen M.J."/>
        </authorList>
    </citation>
    <scope>NUCLEOTIDE SEQUENCE</scope>
    <source>
        <strain evidence="8">ChiHcolR34-3080</strain>
    </source>
</reference>
<keyword evidence="3 7" id="KW-0378">Hydrolase</keyword>
<comment type="similarity">
    <text evidence="1 7">Belongs to the glycosyl hydrolase 43 family.</text>
</comment>
<evidence type="ECO:0000256" key="3">
    <source>
        <dbReference type="ARBA" id="ARBA00022801"/>
    </source>
</evidence>
<dbReference type="AlphaFoldDB" id="A0A9D1Q986"/>
<evidence type="ECO:0000256" key="5">
    <source>
        <dbReference type="ARBA" id="ARBA00023295"/>
    </source>
</evidence>
<dbReference type="InterPro" id="IPR052176">
    <property type="entry name" value="Glycosyl_Hydrlase_43_Enz"/>
</dbReference>
<keyword evidence="5 7" id="KW-0326">Glycosidase</keyword>
<dbReference type="Gene3D" id="2.115.10.20">
    <property type="entry name" value="Glycosyl hydrolase domain, family 43"/>
    <property type="match status" value="1"/>
</dbReference>
<sequence length="476" mass="51735">MNPYLPLTAYIPDGEPRVFDGRLYVYGSHDLAGGEKGFCPGDYEVWSAPVDDLGRWTCHGVSLARSAVPGMTEGDAMAAPDVVRGPDGRYYLYFNTNAQKVCRVGVSETPTGPFELIGEVRLPDGTPYEGYKMFDPGVLVDDDGRVYLYVGFCIPVMPVPERFTGRASPFAPTSLGFELESDMMTIRRGPVPILPGAGTAAGTGFENHAFYEASSPRKIEGRYVMVYSTEQSHELAYALADTPFGPYCYAGVLVSNADLGLAGNIHPVMPYGNNHGGLVELGGDWYIFYHRQTSGQEASRQGCAEKLPRRSDGWFGQAEITSCGLNGGPLPACGSYPAACCCRLTSPDIQSKRYTIRDCRRSVEPHIYEEPCGRQPCPYPCFIANIGPGTVVGYKYFAFDRPGRLTLTLRGEGHFSAAIHADDPDGLCLGRCTGALAGSWQDFGLELVPLDGTHALYIRFETTEGRLQFAAFAFAP</sequence>
<dbReference type="Gene3D" id="2.60.120.260">
    <property type="entry name" value="Galactose-binding domain-like"/>
    <property type="match status" value="1"/>
</dbReference>
<dbReference type="InterPro" id="IPR006710">
    <property type="entry name" value="Glyco_hydro_43"/>
</dbReference>
<dbReference type="PANTHER" id="PTHR43772:SF2">
    <property type="entry name" value="PUTATIVE (AFU_ORTHOLOGUE AFUA_2G04480)-RELATED"/>
    <property type="match status" value="1"/>
</dbReference>
<gene>
    <name evidence="8" type="ORF">H9890_00120</name>
</gene>
<keyword evidence="2" id="KW-0624">Polysaccharide degradation</keyword>
<proteinExistence type="inferred from homology"/>
<comment type="caution">
    <text evidence="8">The sequence shown here is derived from an EMBL/GenBank/DDBJ whole genome shotgun (WGS) entry which is preliminary data.</text>
</comment>
<dbReference type="Pfam" id="PF04616">
    <property type="entry name" value="Glyco_hydro_43"/>
    <property type="match status" value="1"/>
</dbReference>
<evidence type="ECO:0000256" key="6">
    <source>
        <dbReference type="PIRSR" id="PIRSR606710-2"/>
    </source>
</evidence>
<feature type="site" description="Important for catalytic activity, responsible for pKa modulation of the active site Glu and correct orientation of both the proton donor and substrate" evidence="6">
    <location>
        <position position="135"/>
    </location>
</feature>
<dbReference type="GO" id="GO:0045493">
    <property type="term" value="P:xylan catabolic process"/>
    <property type="evidence" value="ECO:0007669"/>
    <property type="project" value="UniProtKB-KW"/>
</dbReference>
<evidence type="ECO:0000313" key="9">
    <source>
        <dbReference type="Proteomes" id="UP000823933"/>
    </source>
</evidence>
<dbReference type="InterPro" id="IPR023296">
    <property type="entry name" value="Glyco_hydro_beta-prop_sf"/>
</dbReference>
<evidence type="ECO:0000256" key="7">
    <source>
        <dbReference type="RuleBase" id="RU361187"/>
    </source>
</evidence>
<evidence type="ECO:0000313" key="8">
    <source>
        <dbReference type="EMBL" id="HIW07796.1"/>
    </source>
</evidence>
<keyword evidence="4" id="KW-0119">Carbohydrate metabolism</keyword>
<evidence type="ECO:0000256" key="4">
    <source>
        <dbReference type="ARBA" id="ARBA00023277"/>
    </source>
</evidence>
<dbReference type="GO" id="GO:0004553">
    <property type="term" value="F:hydrolase activity, hydrolyzing O-glycosyl compounds"/>
    <property type="evidence" value="ECO:0007669"/>
    <property type="project" value="InterPro"/>
</dbReference>
<accession>A0A9D1Q986</accession>